<organism evidence="1 2">
    <name type="scientific">Allosaccharopolyspora coralli</name>
    <dbReference type="NCBI Taxonomy" id="2665642"/>
    <lineage>
        <taxon>Bacteria</taxon>
        <taxon>Bacillati</taxon>
        <taxon>Actinomycetota</taxon>
        <taxon>Actinomycetes</taxon>
        <taxon>Pseudonocardiales</taxon>
        <taxon>Pseudonocardiaceae</taxon>
        <taxon>Allosaccharopolyspora</taxon>
    </lineage>
</organism>
<keyword evidence="2" id="KW-1185">Reference proteome</keyword>
<reference evidence="2" key="1">
    <citation type="submission" date="2019-11" db="EMBL/GenBank/DDBJ databases">
        <title>The complete genome sequence of Saccharopolyspora sp. E2A.</title>
        <authorList>
            <person name="Zhang G."/>
        </authorList>
    </citation>
    <scope>NUCLEOTIDE SEQUENCE [LARGE SCALE GENOMIC DNA]</scope>
    <source>
        <strain evidence="2">E2A</strain>
    </source>
</reference>
<gene>
    <name evidence="1" type="ORF">GIY23_19930</name>
</gene>
<protein>
    <submittedName>
        <fullName evidence="1">Uncharacterized protein</fullName>
    </submittedName>
</protein>
<name>A0A5Q3QKW3_9PSEU</name>
<dbReference type="Proteomes" id="UP000371041">
    <property type="component" value="Chromosome"/>
</dbReference>
<dbReference type="RefSeq" id="WP_154078052.1">
    <property type="nucleotide sequence ID" value="NZ_CP045929.1"/>
</dbReference>
<proteinExistence type="predicted"/>
<evidence type="ECO:0000313" key="1">
    <source>
        <dbReference type="EMBL" id="QGK71477.1"/>
    </source>
</evidence>
<dbReference type="EMBL" id="CP045929">
    <property type="protein sequence ID" value="QGK71477.1"/>
    <property type="molecule type" value="Genomic_DNA"/>
</dbReference>
<dbReference type="AlphaFoldDB" id="A0A5Q3QKW3"/>
<accession>A0A5Q3QKW3</accession>
<evidence type="ECO:0000313" key="2">
    <source>
        <dbReference type="Proteomes" id="UP000371041"/>
    </source>
</evidence>
<dbReference type="KEGG" id="sace:GIY23_19930"/>
<sequence length="96" mass="9784">MSGIEADPQVLHTIAAGLRGAGDDLDASAAPPPVPQAGEVSEFVSATLQMLCEGVGNVAASATGLGEAVAAGKTEYETRDYEEALNLKRAELNRGN</sequence>